<dbReference type="KEGG" id="ebm:SG0102_23710"/>
<dbReference type="InParanoid" id="A0A3G9J8A9"/>
<dbReference type="Proteomes" id="UP000268059">
    <property type="component" value="Chromosome"/>
</dbReference>
<sequence length="110" mass="13004">MEPKKFFPNISETVVVAGLLVVPTYLNYTLPVNYQRVSNKLPKEYVYEFNRTDPNMEYENNYIMTDYSYRTLERDAEDLFGPMREATQEEQKSVEDYIESISVNTGVKFF</sequence>
<organism evidence="1 2">
    <name type="scientific">Intestinibaculum porci</name>
    <dbReference type="NCBI Taxonomy" id="2487118"/>
    <lineage>
        <taxon>Bacteria</taxon>
        <taxon>Bacillati</taxon>
        <taxon>Bacillota</taxon>
        <taxon>Erysipelotrichia</taxon>
        <taxon>Erysipelotrichales</taxon>
        <taxon>Erysipelotrichaceae</taxon>
        <taxon>Intestinibaculum</taxon>
    </lineage>
</organism>
<dbReference type="RefSeq" id="WP_125120161.1">
    <property type="nucleotide sequence ID" value="NZ_AP019309.1"/>
</dbReference>
<accession>A0A3G9J8A9</accession>
<dbReference type="EMBL" id="AP019309">
    <property type="protein sequence ID" value="BBH27437.1"/>
    <property type="molecule type" value="Genomic_DNA"/>
</dbReference>
<gene>
    <name evidence="1" type="ORF">SG0102_23710</name>
</gene>
<dbReference type="OrthoDB" id="9941911at2"/>
<keyword evidence="2" id="KW-1185">Reference proteome</keyword>
<evidence type="ECO:0000313" key="2">
    <source>
        <dbReference type="Proteomes" id="UP000268059"/>
    </source>
</evidence>
<proteinExistence type="predicted"/>
<name>A0A3G9J8A9_9FIRM</name>
<protein>
    <submittedName>
        <fullName evidence="1">Uncharacterized protein</fullName>
    </submittedName>
</protein>
<dbReference type="AlphaFoldDB" id="A0A3G9J8A9"/>
<reference evidence="1 2" key="1">
    <citation type="submission" date="2018-11" db="EMBL/GenBank/DDBJ databases">
        <title>Novel Erysipelotrichaceae bacterium isolated from small intestine of a swine.</title>
        <authorList>
            <person name="Kim J.S."/>
            <person name="Choe H."/>
            <person name="Lee Y.R."/>
            <person name="Kim K.M."/>
            <person name="Park D.S."/>
        </authorList>
    </citation>
    <scope>NUCLEOTIDE SEQUENCE [LARGE SCALE GENOMIC DNA]</scope>
    <source>
        <strain evidence="1 2">SG0102</strain>
    </source>
</reference>
<evidence type="ECO:0000313" key="1">
    <source>
        <dbReference type="EMBL" id="BBH27437.1"/>
    </source>
</evidence>